<accession>A0A2R4BQS8</accession>
<dbReference type="PRINTS" id="PR00690">
    <property type="entry name" value="ADHESNFAMILY"/>
</dbReference>
<evidence type="ECO:0000256" key="4">
    <source>
        <dbReference type="ARBA" id="ARBA00022723"/>
    </source>
</evidence>
<dbReference type="AlphaFoldDB" id="A0A2R4BQS8"/>
<reference evidence="8 9" key="1">
    <citation type="submission" date="2018-03" db="EMBL/GenBank/DDBJ databases">
        <title>Complete genome sequence of Thauera aromatica, a model organism for studying aromatic compound degradation under denitrifying conditions.</title>
        <authorList>
            <person name="Lo H.-Y."/>
            <person name="Goris T."/>
            <person name="Boll M."/>
            <person name="Mueller J.A."/>
        </authorList>
    </citation>
    <scope>NUCLEOTIDE SEQUENCE [LARGE SCALE GENOMIC DNA]</scope>
    <source>
        <strain evidence="8 9">K172</strain>
    </source>
</reference>
<feature type="signal peptide" evidence="7">
    <location>
        <begin position="1"/>
        <end position="41"/>
    </location>
</feature>
<dbReference type="PANTHER" id="PTHR42953">
    <property type="entry name" value="HIGH-AFFINITY ZINC UPTAKE SYSTEM PROTEIN ZNUA-RELATED"/>
    <property type="match status" value="1"/>
</dbReference>
<comment type="subcellular location">
    <subcellularLocation>
        <location evidence="1">Cell envelope</location>
    </subcellularLocation>
</comment>
<dbReference type="GO" id="GO:0007155">
    <property type="term" value="P:cell adhesion"/>
    <property type="evidence" value="ECO:0007669"/>
    <property type="project" value="InterPro"/>
</dbReference>
<dbReference type="Proteomes" id="UP000241885">
    <property type="component" value="Chromosome"/>
</dbReference>
<dbReference type="SUPFAM" id="SSF53807">
    <property type="entry name" value="Helical backbone' metal receptor"/>
    <property type="match status" value="1"/>
</dbReference>
<dbReference type="InterPro" id="IPR050492">
    <property type="entry name" value="Bact_metal-bind_prot9"/>
</dbReference>
<dbReference type="GO" id="GO:0030001">
    <property type="term" value="P:metal ion transport"/>
    <property type="evidence" value="ECO:0007669"/>
    <property type="project" value="InterPro"/>
</dbReference>
<keyword evidence="3 6" id="KW-0813">Transport</keyword>
<proteinExistence type="inferred from homology"/>
<evidence type="ECO:0000256" key="7">
    <source>
        <dbReference type="SAM" id="SignalP"/>
    </source>
</evidence>
<dbReference type="InterPro" id="IPR006129">
    <property type="entry name" value="AdhesinB"/>
</dbReference>
<evidence type="ECO:0000313" key="8">
    <source>
        <dbReference type="EMBL" id="AVR89696.1"/>
    </source>
</evidence>
<dbReference type="InterPro" id="IPR006127">
    <property type="entry name" value="ZnuA-like"/>
</dbReference>
<feature type="chain" id="PRO_5015357985" evidence="7">
    <location>
        <begin position="42"/>
        <end position="331"/>
    </location>
</feature>
<evidence type="ECO:0000256" key="3">
    <source>
        <dbReference type="ARBA" id="ARBA00022448"/>
    </source>
</evidence>
<comment type="similarity">
    <text evidence="2 6">Belongs to the bacterial solute-binding protein 9 family.</text>
</comment>
<dbReference type="PRINTS" id="PR00691">
    <property type="entry name" value="ADHESINB"/>
</dbReference>
<evidence type="ECO:0000256" key="2">
    <source>
        <dbReference type="ARBA" id="ARBA00011028"/>
    </source>
</evidence>
<keyword evidence="4" id="KW-0479">Metal-binding</keyword>
<dbReference type="GO" id="GO:0046872">
    <property type="term" value="F:metal ion binding"/>
    <property type="evidence" value="ECO:0007669"/>
    <property type="project" value="UniProtKB-KW"/>
</dbReference>
<dbReference type="KEGG" id="tak:Tharo_2814"/>
<evidence type="ECO:0000256" key="6">
    <source>
        <dbReference type="RuleBase" id="RU003512"/>
    </source>
</evidence>
<dbReference type="InterPro" id="IPR006128">
    <property type="entry name" value="Lipoprotein_PsaA-like"/>
</dbReference>
<keyword evidence="9" id="KW-1185">Reference proteome</keyword>
<keyword evidence="5 7" id="KW-0732">Signal</keyword>
<dbReference type="PANTHER" id="PTHR42953:SF1">
    <property type="entry name" value="METAL-BINDING PROTEIN HI_0362-RELATED"/>
    <property type="match status" value="1"/>
</dbReference>
<dbReference type="EMBL" id="CP028339">
    <property type="protein sequence ID" value="AVR89696.1"/>
    <property type="molecule type" value="Genomic_DNA"/>
</dbReference>
<evidence type="ECO:0000256" key="1">
    <source>
        <dbReference type="ARBA" id="ARBA00004196"/>
    </source>
</evidence>
<name>A0A2R4BQS8_THAAR</name>
<sequence length="331" mass="35065">MTFSTSAHFPPCFKRLHNLLRRASALAILATAAALLLPAAAAQPLQVTASFSILGDFVRQVGGERVALRTLVGADEDAHAFQPRPSDAREIGASALVVVNGLGFDDWTVRLARSGGYRGTVVVASEGVATLEMADEHGHQAHAGGHRHGSGGSRAVDPHAWQDVANAQRYVANIAAALAAVDPDGADLYRANAERYRAELAALDAEIRRTFSALPADRRKVVSSHDAFAYFGRAYGIRFLSPVGVSNNAEPTAQGVARLIRQLKAENIPAVFIENVADARLIERIRSESGARVGGTLYSDALSAAAGPAPSYAAMMRTNLETIRDALAPPR</sequence>
<dbReference type="GO" id="GO:0030313">
    <property type="term" value="C:cell envelope"/>
    <property type="evidence" value="ECO:0007669"/>
    <property type="project" value="UniProtKB-SubCell"/>
</dbReference>
<evidence type="ECO:0000256" key="5">
    <source>
        <dbReference type="ARBA" id="ARBA00022729"/>
    </source>
</evidence>
<gene>
    <name evidence="8" type="ORF">Tharo_2814</name>
</gene>
<dbReference type="Gene3D" id="3.40.50.1980">
    <property type="entry name" value="Nitrogenase molybdenum iron protein domain"/>
    <property type="match status" value="2"/>
</dbReference>
<protein>
    <submittedName>
        <fullName evidence="8">Zinc ABC transporter, periplasmic-binding protein ZnuA</fullName>
    </submittedName>
</protein>
<organism evidence="8 9">
    <name type="scientific">Thauera aromatica K172</name>
    <dbReference type="NCBI Taxonomy" id="44139"/>
    <lineage>
        <taxon>Bacteria</taxon>
        <taxon>Pseudomonadati</taxon>
        <taxon>Pseudomonadota</taxon>
        <taxon>Betaproteobacteria</taxon>
        <taxon>Rhodocyclales</taxon>
        <taxon>Zoogloeaceae</taxon>
        <taxon>Thauera</taxon>
    </lineage>
</organism>
<dbReference type="RefSeq" id="WP_107221764.1">
    <property type="nucleotide sequence ID" value="NZ_CP028339.1"/>
</dbReference>
<evidence type="ECO:0000313" key="9">
    <source>
        <dbReference type="Proteomes" id="UP000241885"/>
    </source>
</evidence>
<dbReference type="OrthoDB" id="9793396at2"/>
<dbReference type="Pfam" id="PF01297">
    <property type="entry name" value="ZnuA"/>
    <property type="match status" value="1"/>
</dbReference>